<organism evidence="9 10">
    <name type="scientific">Aliidongia dinghuensis</name>
    <dbReference type="NCBI Taxonomy" id="1867774"/>
    <lineage>
        <taxon>Bacteria</taxon>
        <taxon>Pseudomonadati</taxon>
        <taxon>Pseudomonadota</taxon>
        <taxon>Alphaproteobacteria</taxon>
        <taxon>Rhodospirillales</taxon>
        <taxon>Dongiaceae</taxon>
        <taxon>Aliidongia</taxon>
    </lineage>
</organism>
<keyword evidence="4 7" id="KW-0812">Transmembrane</keyword>
<reference evidence="9" key="1">
    <citation type="journal article" date="2014" name="Int. J. Syst. Evol. Microbiol.">
        <title>Complete genome sequence of Corynebacterium casei LMG S-19264T (=DSM 44701T), isolated from a smear-ripened cheese.</title>
        <authorList>
            <consortium name="US DOE Joint Genome Institute (JGI-PGF)"/>
            <person name="Walter F."/>
            <person name="Albersmeier A."/>
            <person name="Kalinowski J."/>
            <person name="Ruckert C."/>
        </authorList>
    </citation>
    <scope>NUCLEOTIDE SEQUENCE</scope>
    <source>
        <strain evidence="9">CGMCC 1.15725</strain>
    </source>
</reference>
<evidence type="ECO:0000256" key="1">
    <source>
        <dbReference type="ARBA" id="ARBA00004651"/>
    </source>
</evidence>
<evidence type="ECO:0000313" key="9">
    <source>
        <dbReference type="EMBL" id="GGF20182.1"/>
    </source>
</evidence>
<dbReference type="RefSeq" id="WP_189046645.1">
    <property type="nucleotide sequence ID" value="NZ_BMJQ01000006.1"/>
</dbReference>
<comment type="caution">
    <text evidence="9">The sequence shown here is derived from an EMBL/GenBank/DDBJ whole genome shotgun (WGS) entry which is preliminary data.</text>
</comment>
<protein>
    <submittedName>
        <fullName evidence="9">ABC transporter permease</fullName>
    </submittedName>
</protein>
<dbReference type="PANTHER" id="PTHR43163">
    <property type="entry name" value="DIPEPTIDE TRANSPORT SYSTEM PERMEASE PROTEIN DPPB-RELATED"/>
    <property type="match status" value="1"/>
</dbReference>
<comment type="subcellular location">
    <subcellularLocation>
        <location evidence="1 7">Cell membrane</location>
        <topology evidence="1 7">Multi-pass membrane protein</topology>
    </subcellularLocation>
</comment>
<evidence type="ECO:0000256" key="4">
    <source>
        <dbReference type="ARBA" id="ARBA00022692"/>
    </source>
</evidence>
<proteinExistence type="inferred from homology"/>
<feature type="transmembrane region" description="Helical" evidence="7">
    <location>
        <begin position="182"/>
        <end position="202"/>
    </location>
</feature>
<dbReference type="CDD" id="cd06261">
    <property type="entry name" value="TM_PBP2"/>
    <property type="match status" value="1"/>
</dbReference>
<keyword evidence="2 7" id="KW-0813">Transport</keyword>
<reference evidence="9" key="2">
    <citation type="submission" date="2020-09" db="EMBL/GenBank/DDBJ databases">
        <authorList>
            <person name="Sun Q."/>
            <person name="Zhou Y."/>
        </authorList>
    </citation>
    <scope>NUCLEOTIDE SEQUENCE</scope>
    <source>
        <strain evidence="9">CGMCC 1.15725</strain>
    </source>
</reference>
<accession>A0A8J2YTQ6</accession>
<evidence type="ECO:0000256" key="3">
    <source>
        <dbReference type="ARBA" id="ARBA00022475"/>
    </source>
</evidence>
<dbReference type="InterPro" id="IPR035906">
    <property type="entry name" value="MetI-like_sf"/>
</dbReference>
<feature type="transmembrane region" description="Helical" evidence="7">
    <location>
        <begin position="134"/>
        <end position="156"/>
    </location>
</feature>
<dbReference type="InterPro" id="IPR000515">
    <property type="entry name" value="MetI-like"/>
</dbReference>
<dbReference type="PROSITE" id="PS50928">
    <property type="entry name" value="ABC_TM1"/>
    <property type="match status" value="1"/>
</dbReference>
<dbReference type="GO" id="GO:0071916">
    <property type="term" value="F:dipeptide transmembrane transporter activity"/>
    <property type="evidence" value="ECO:0007669"/>
    <property type="project" value="TreeGrafter"/>
</dbReference>
<keyword evidence="3" id="KW-1003">Cell membrane</keyword>
<feature type="domain" description="ABC transmembrane type-1" evidence="8">
    <location>
        <begin position="95"/>
        <end position="309"/>
    </location>
</feature>
<evidence type="ECO:0000256" key="2">
    <source>
        <dbReference type="ARBA" id="ARBA00022448"/>
    </source>
</evidence>
<keyword evidence="5 7" id="KW-1133">Transmembrane helix</keyword>
<dbReference type="Pfam" id="PF19300">
    <property type="entry name" value="BPD_transp_1_N"/>
    <property type="match status" value="1"/>
</dbReference>
<comment type="similarity">
    <text evidence="7">Belongs to the binding-protein-dependent transport system permease family.</text>
</comment>
<sequence length="318" mass="34258">MFAYILRRVLATIPIMVVVGLLVFSLLYLAPGDPAAIIAGDQASPADIERIRVALGLDRPFLVRFSSWAWDVLRGNLGNSVFTNLPVTTMIAQRIQPTLSLMAVTLVFSLVTAIPLGVAAAWKQGSAIDRFAMLISTAGFSVPVYVVGYVLAYVFALDGFDLGIGVFPVQGYTPIEDGIGPWFMNLLLPSIALGLVYMALIARITRATMLEVLSQDYVRTARAKGAGQGSILFVHALKNAAVPIVTVVGIGFATLIGGAVVTESVFAIPGLGRLTVDAITRRDYPIIQGVVLMFSFVYVLINLGVDLLYTLFDPRIRY</sequence>
<dbReference type="AlphaFoldDB" id="A0A8J2YTQ6"/>
<dbReference type="GO" id="GO:0005886">
    <property type="term" value="C:plasma membrane"/>
    <property type="evidence" value="ECO:0007669"/>
    <property type="project" value="UniProtKB-SubCell"/>
</dbReference>
<dbReference type="Gene3D" id="1.10.3720.10">
    <property type="entry name" value="MetI-like"/>
    <property type="match status" value="1"/>
</dbReference>
<gene>
    <name evidence="9" type="ORF">GCM10011611_27730</name>
</gene>
<feature type="transmembrane region" description="Helical" evidence="7">
    <location>
        <begin position="99"/>
        <end position="122"/>
    </location>
</feature>
<keyword evidence="6 7" id="KW-0472">Membrane</keyword>
<feature type="transmembrane region" description="Helical" evidence="7">
    <location>
        <begin position="240"/>
        <end position="266"/>
    </location>
</feature>
<feature type="transmembrane region" description="Helical" evidence="7">
    <location>
        <begin position="9"/>
        <end position="30"/>
    </location>
</feature>
<feature type="transmembrane region" description="Helical" evidence="7">
    <location>
        <begin position="286"/>
        <end position="312"/>
    </location>
</feature>
<evidence type="ECO:0000256" key="5">
    <source>
        <dbReference type="ARBA" id="ARBA00022989"/>
    </source>
</evidence>
<dbReference type="SUPFAM" id="SSF161098">
    <property type="entry name" value="MetI-like"/>
    <property type="match status" value="1"/>
</dbReference>
<dbReference type="Proteomes" id="UP000646365">
    <property type="component" value="Unassembled WGS sequence"/>
</dbReference>
<dbReference type="EMBL" id="BMJQ01000006">
    <property type="protein sequence ID" value="GGF20182.1"/>
    <property type="molecule type" value="Genomic_DNA"/>
</dbReference>
<dbReference type="InterPro" id="IPR045621">
    <property type="entry name" value="BPD_transp_1_N"/>
</dbReference>
<evidence type="ECO:0000259" key="8">
    <source>
        <dbReference type="PROSITE" id="PS50928"/>
    </source>
</evidence>
<evidence type="ECO:0000313" key="10">
    <source>
        <dbReference type="Proteomes" id="UP000646365"/>
    </source>
</evidence>
<evidence type="ECO:0000256" key="7">
    <source>
        <dbReference type="RuleBase" id="RU363032"/>
    </source>
</evidence>
<keyword evidence="10" id="KW-1185">Reference proteome</keyword>
<name>A0A8J2YTQ6_9PROT</name>
<dbReference type="PANTHER" id="PTHR43163:SF6">
    <property type="entry name" value="DIPEPTIDE TRANSPORT SYSTEM PERMEASE PROTEIN DPPB-RELATED"/>
    <property type="match status" value="1"/>
</dbReference>
<dbReference type="Pfam" id="PF00528">
    <property type="entry name" value="BPD_transp_1"/>
    <property type="match status" value="1"/>
</dbReference>
<evidence type="ECO:0000256" key="6">
    <source>
        <dbReference type="ARBA" id="ARBA00023136"/>
    </source>
</evidence>